<comment type="similarity">
    <text evidence="3">Belongs to the RecD family. RecD2 subfamily.</text>
</comment>
<reference evidence="6 7" key="1">
    <citation type="submission" date="2019-08" db="EMBL/GenBank/DDBJ databases">
        <title>In-depth cultivation of the pig gut microbiome towards novel bacterial diversity and tailored functional studies.</title>
        <authorList>
            <person name="Wylensek D."/>
            <person name="Hitch T.C.A."/>
            <person name="Clavel T."/>
        </authorList>
    </citation>
    <scope>NUCLEOTIDE SEQUENCE [LARGE SCALE GENOMIC DNA]</scope>
    <source>
        <strain evidence="6 7">WCA-693-APC-5D-A</strain>
    </source>
</reference>
<name>A0A6I2UF79_9FIRM</name>
<dbReference type="GeneID" id="96777740"/>
<dbReference type="Gene3D" id="1.10.150.20">
    <property type="entry name" value="5' to 3' exonuclease, C-terminal subdomain"/>
    <property type="match status" value="1"/>
</dbReference>
<dbReference type="Pfam" id="PF13604">
    <property type="entry name" value="AAA_30"/>
    <property type="match status" value="1"/>
</dbReference>
<protein>
    <recommendedName>
        <fullName evidence="3">ATP-dependent RecD2 DNA helicase</fullName>
        <ecNumber evidence="3">5.6.2.3</ecNumber>
    </recommendedName>
    <alternativeName>
        <fullName evidence="3">DNA 5'-3' helicase subunit RecD2</fullName>
    </alternativeName>
</protein>
<dbReference type="GO" id="GO:0009338">
    <property type="term" value="C:exodeoxyribonuclease V complex"/>
    <property type="evidence" value="ECO:0007669"/>
    <property type="project" value="TreeGrafter"/>
</dbReference>
<evidence type="ECO:0000256" key="2">
    <source>
        <dbReference type="ARBA" id="ARBA00022840"/>
    </source>
</evidence>
<dbReference type="GO" id="GO:0006281">
    <property type="term" value="P:DNA repair"/>
    <property type="evidence" value="ECO:0007669"/>
    <property type="project" value="InterPro"/>
</dbReference>
<dbReference type="EMBL" id="VUNR01000003">
    <property type="protein sequence ID" value="MSU07821.1"/>
    <property type="molecule type" value="Genomic_DNA"/>
</dbReference>
<evidence type="ECO:0000256" key="1">
    <source>
        <dbReference type="ARBA" id="ARBA00022741"/>
    </source>
</evidence>
<dbReference type="InterPro" id="IPR003593">
    <property type="entry name" value="AAA+_ATPase"/>
</dbReference>
<dbReference type="GO" id="GO:0043139">
    <property type="term" value="F:5'-3' DNA helicase activity"/>
    <property type="evidence" value="ECO:0007669"/>
    <property type="project" value="UniProtKB-UniRule"/>
</dbReference>
<sequence length="726" mass="79865">MEVQDELEALTGVVDNIIFASPEGSFCVFRLLPEGQKSTVTVTVQMAAPLQGQQLDLKGRWVEHPRFGTQFNAMHMIVSAPTGVEGIRRFLASGTIEGVSKAMAARIVDKFGGMALEIIEKQPHRLREVRGIGKKTAEKIHASYQEKAELRQVMVWLEQHNVSGIFAGKIYERYGSFSVEVMEQNPYRLATEIEGIGFSTADAIAASLGLDPCDAFRVSAALSYQLQRIAVNGHCCVPENQLVDDVEKGIMVPRDVVWEVLKQDLATGRLDQESVGGTILVYPEYLYRAEAETAESLLYLQEKAAPIAASNPGRLVHRWEKKTGVVLAEQQRQAVEAVLEHGVFVLTGGPGTGKTTVVRAMLDILEKLGLQILLGAPTGRAAKRLSEATGRGARTVHRLLEASGGDGEGSGFGRNQDEPLEADVVILDEMSMMDIVLMRHFLEAVPVGCRVILVGDADQLPAVGPGSVLKDILRSGVVPQVSLTEVFRQRDDSTIVMNAHAINAGRLPQCSLDDGSDFIFIEQQSPEWVEQHIVTLCRKILPARDYDVLEDVQVLSPMHRGVCGVERLNQLLQDSLNPAGEDVPELAHGSRVFRLGDKVMQNKNNYEKGVFNGDIGYITLLDTVHVRVQFGDEMEVEYETAELNQLQLAYCMTVHKSQGSEYPVVILPLVPGHHVMLQRTLLYTAVTRAKKLVILLGTKAALNTAVANDRTKKRYTLLAERLGRKL</sequence>
<feature type="binding site" evidence="3">
    <location>
        <begin position="351"/>
        <end position="355"/>
    </location>
    <ligand>
        <name>ATP</name>
        <dbReference type="ChEBI" id="CHEBI:30616"/>
    </ligand>
</feature>
<proteinExistence type="inferred from homology"/>
<dbReference type="GO" id="GO:0006310">
    <property type="term" value="P:DNA recombination"/>
    <property type="evidence" value="ECO:0007669"/>
    <property type="project" value="InterPro"/>
</dbReference>
<dbReference type="PANTHER" id="PTHR43788">
    <property type="entry name" value="DNA2/NAM7 HELICASE FAMILY MEMBER"/>
    <property type="match status" value="1"/>
</dbReference>
<keyword evidence="2 3" id="KW-0067">ATP-binding</keyword>
<dbReference type="AlphaFoldDB" id="A0A6I2UF79"/>
<dbReference type="SMART" id="SM00278">
    <property type="entry name" value="HhH1"/>
    <property type="match status" value="2"/>
</dbReference>
<dbReference type="GO" id="GO:0005524">
    <property type="term" value="F:ATP binding"/>
    <property type="evidence" value="ECO:0007669"/>
    <property type="project" value="UniProtKB-UniRule"/>
</dbReference>
<evidence type="ECO:0000313" key="6">
    <source>
        <dbReference type="EMBL" id="MSU07821.1"/>
    </source>
</evidence>
<dbReference type="Pfam" id="PF18335">
    <property type="entry name" value="SH3_13"/>
    <property type="match status" value="1"/>
</dbReference>
<keyword evidence="3" id="KW-0378">Hydrolase</keyword>
<dbReference type="SUPFAM" id="SSF47781">
    <property type="entry name" value="RuvA domain 2-like"/>
    <property type="match status" value="1"/>
</dbReference>
<dbReference type="SUPFAM" id="SSF52540">
    <property type="entry name" value="P-loop containing nucleoside triphosphate hydrolases"/>
    <property type="match status" value="2"/>
</dbReference>
<dbReference type="CDD" id="cd18809">
    <property type="entry name" value="SF1_C_RecD"/>
    <property type="match status" value="1"/>
</dbReference>
<accession>A0A6I2UF79</accession>
<keyword evidence="3 6" id="KW-0347">Helicase</keyword>
<dbReference type="Gene3D" id="3.40.50.300">
    <property type="entry name" value="P-loop containing nucleotide triphosphate hydrolases"/>
    <property type="match status" value="2"/>
</dbReference>
<dbReference type="InterPro" id="IPR010994">
    <property type="entry name" value="RuvA_2-like"/>
</dbReference>
<dbReference type="NCBIfam" id="TIGR01448">
    <property type="entry name" value="recD_rel"/>
    <property type="match status" value="1"/>
</dbReference>
<dbReference type="Gene3D" id="1.10.10.2220">
    <property type="match status" value="1"/>
</dbReference>
<gene>
    <name evidence="3" type="primary">recD2</name>
    <name evidence="6" type="ORF">FYJ84_02310</name>
</gene>
<comment type="function">
    <text evidence="3">DNA-dependent ATPase and ATP-dependent 5'-3' DNA helicase. Has no activity on blunt DNA or DNA with 3'-overhangs, requires at least 10 bases of 5'-ssDNA for helicase activity.</text>
</comment>
<dbReference type="InterPro" id="IPR003583">
    <property type="entry name" value="Hlx-hairpin-Hlx_DNA-bd_motif"/>
</dbReference>
<dbReference type="Gene3D" id="2.30.30.940">
    <property type="match status" value="1"/>
</dbReference>
<dbReference type="Pfam" id="PF23139">
    <property type="entry name" value="OB_YrrC"/>
    <property type="match status" value="1"/>
</dbReference>
<evidence type="ECO:0000313" key="7">
    <source>
        <dbReference type="Proteomes" id="UP000433181"/>
    </source>
</evidence>
<dbReference type="InterPro" id="IPR027417">
    <property type="entry name" value="P-loop_NTPase"/>
</dbReference>
<dbReference type="InterPro" id="IPR006345">
    <property type="entry name" value="RecD2"/>
</dbReference>
<dbReference type="Pfam" id="PF13538">
    <property type="entry name" value="UvrD_C_2"/>
    <property type="match status" value="1"/>
</dbReference>
<feature type="domain" description="Helix-hairpin-helix DNA-binding motif class 1" evidence="4">
    <location>
        <begin position="124"/>
        <end position="143"/>
    </location>
</feature>
<feature type="domain" description="Helix-hairpin-helix DNA-binding motif class 1" evidence="4">
    <location>
        <begin position="188"/>
        <end position="207"/>
    </location>
</feature>
<dbReference type="EC" id="5.6.2.3" evidence="3"/>
<dbReference type="InterPro" id="IPR050534">
    <property type="entry name" value="Coronavir_polyprotein_1ab"/>
</dbReference>
<dbReference type="InterPro" id="IPR055446">
    <property type="entry name" value="RecD2_N_OB"/>
</dbReference>
<dbReference type="InterPro" id="IPR027785">
    <property type="entry name" value="UvrD-like_helicase_C"/>
</dbReference>
<dbReference type="Proteomes" id="UP000433181">
    <property type="component" value="Unassembled WGS sequence"/>
</dbReference>
<dbReference type="GO" id="GO:0016787">
    <property type="term" value="F:hydrolase activity"/>
    <property type="evidence" value="ECO:0007669"/>
    <property type="project" value="UniProtKB-KW"/>
</dbReference>
<comment type="caution">
    <text evidence="6">The sequence shown here is derived from an EMBL/GenBank/DDBJ whole genome shotgun (WGS) entry which is preliminary data.</text>
</comment>
<dbReference type="CDD" id="cd17933">
    <property type="entry name" value="DEXSc_RecD-like"/>
    <property type="match status" value="1"/>
</dbReference>
<feature type="domain" description="AAA+ ATPase" evidence="5">
    <location>
        <begin position="340"/>
        <end position="458"/>
    </location>
</feature>
<keyword evidence="3" id="KW-0238">DNA-binding</keyword>
<dbReference type="InterPro" id="IPR029493">
    <property type="entry name" value="RecD2-like_HHH"/>
</dbReference>
<dbReference type="HAMAP" id="MF_01488">
    <property type="entry name" value="RecD2"/>
    <property type="match status" value="1"/>
</dbReference>
<dbReference type="GO" id="GO:0003677">
    <property type="term" value="F:DNA binding"/>
    <property type="evidence" value="ECO:0007669"/>
    <property type="project" value="UniProtKB-UniRule"/>
</dbReference>
<comment type="catalytic activity">
    <reaction evidence="3">
        <text>ATP + H2O = ADP + phosphate + H(+)</text>
        <dbReference type="Rhea" id="RHEA:13065"/>
        <dbReference type="ChEBI" id="CHEBI:15377"/>
        <dbReference type="ChEBI" id="CHEBI:15378"/>
        <dbReference type="ChEBI" id="CHEBI:30616"/>
        <dbReference type="ChEBI" id="CHEBI:43474"/>
        <dbReference type="ChEBI" id="CHEBI:456216"/>
        <dbReference type="EC" id="5.6.2.3"/>
    </reaction>
</comment>
<dbReference type="InterPro" id="IPR041451">
    <property type="entry name" value="RecD2_SH13"/>
</dbReference>
<dbReference type="RefSeq" id="WP_154405896.1">
    <property type="nucleotide sequence ID" value="NZ_VUNR01000003.1"/>
</dbReference>
<evidence type="ECO:0000256" key="3">
    <source>
        <dbReference type="HAMAP-Rule" id="MF_01488"/>
    </source>
</evidence>
<dbReference type="SMART" id="SM00382">
    <property type="entry name" value="AAA"/>
    <property type="match status" value="1"/>
</dbReference>
<evidence type="ECO:0000259" key="4">
    <source>
        <dbReference type="SMART" id="SM00278"/>
    </source>
</evidence>
<dbReference type="Pfam" id="PF14490">
    <property type="entry name" value="HHH_RecD2"/>
    <property type="match status" value="2"/>
</dbReference>
<keyword evidence="7" id="KW-1185">Reference proteome</keyword>
<dbReference type="PANTHER" id="PTHR43788:SF6">
    <property type="entry name" value="DNA HELICASE B"/>
    <property type="match status" value="1"/>
</dbReference>
<organism evidence="6 7">
    <name type="scientific">Anaerovibrio slackiae</name>
    <dbReference type="NCBI Taxonomy" id="2652309"/>
    <lineage>
        <taxon>Bacteria</taxon>
        <taxon>Bacillati</taxon>
        <taxon>Bacillota</taxon>
        <taxon>Negativicutes</taxon>
        <taxon>Selenomonadales</taxon>
        <taxon>Selenomonadaceae</taxon>
        <taxon>Anaerovibrio</taxon>
    </lineage>
</organism>
<keyword evidence="1 3" id="KW-0547">Nucleotide-binding</keyword>
<evidence type="ECO:0000259" key="5">
    <source>
        <dbReference type="SMART" id="SM00382"/>
    </source>
</evidence>
<keyword evidence="3" id="KW-0413">Isomerase</keyword>
<dbReference type="GO" id="GO:0017116">
    <property type="term" value="F:single-stranded DNA helicase activity"/>
    <property type="evidence" value="ECO:0007669"/>
    <property type="project" value="TreeGrafter"/>
</dbReference>